<organism evidence="5 6">
    <name type="scientific">Euplotes crassus</name>
    <dbReference type="NCBI Taxonomy" id="5936"/>
    <lineage>
        <taxon>Eukaryota</taxon>
        <taxon>Sar</taxon>
        <taxon>Alveolata</taxon>
        <taxon>Ciliophora</taxon>
        <taxon>Intramacronucleata</taxon>
        <taxon>Spirotrichea</taxon>
        <taxon>Hypotrichia</taxon>
        <taxon>Euplotida</taxon>
        <taxon>Euplotidae</taxon>
        <taxon>Moneuplotes</taxon>
    </lineage>
</organism>
<dbReference type="PROSITE" id="PS00518">
    <property type="entry name" value="ZF_RING_1"/>
    <property type="match status" value="1"/>
</dbReference>
<dbReference type="AlphaFoldDB" id="A0AAD1XED8"/>
<dbReference type="Proteomes" id="UP001295684">
    <property type="component" value="Unassembled WGS sequence"/>
</dbReference>
<dbReference type="GO" id="GO:0008270">
    <property type="term" value="F:zinc ion binding"/>
    <property type="evidence" value="ECO:0007669"/>
    <property type="project" value="UniProtKB-KW"/>
</dbReference>
<protein>
    <recommendedName>
        <fullName evidence="7">RING-type domain-containing protein</fullName>
    </recommendedName>
</protein>
<comment type="caution">
    <text evidence="5">The sequence shown here is derived from an EMBL/GenBank/DDBJ whole genome shotgun (WGS) entry which is preliminary data.</text>
</comment>
<evidence type="ECO:0000256" key="2">
    <source>
        <dbReference type="ARBA" id="ARBA00022771"/>
    </source>
</evidence>
<gene>
    <name evidence="5" type="ORF">ECRASSUSDP1_LOCUS10129</name>
</gene>
<keyword evidence="3" id="KW-0862">Zinc</keyword>
<feature type="compositionally biased region" description="Basic and acidic residues" evidence="4">
    <location>
        <begin position="150"/>
        <end position="169"/>
    </location>
</feature>
<dbReference type="EMBL" id="CAMPGE010009975">
    <property type="protein sequence ID" value="CAI2368833.1"/>
    <property type="molecule type" value="Genomic_DNA"/>
</dbReference>
<keyword evidence="2" id="KW-0863">Zinc-finger</keyword>
<dbReference type="InterPro" id="IPR017907">
    <property type="entry name" value="Znf_RING_CS"/>
</dbReference>
<evidence type="ECO:0000256" key="4">
    <source>
        <dbReference type="SAM" id="MobiDB-lite"/>
    </source>
</evidence>
<accession>A0AAD1XED8</accession>
<feature type="region of interest" description="Disordered" evidence="4">
    <location>
        <begin position="102"/>
        <end position="181"/>
    </location>
</feature>
<evidence type="ECO:0000256" key="3">
    <source>
        <dbReference type="ARBA" id="ARBA00022833"/>
    </source>
</evidence>
<sequence length="363" mass="41973">MLPKAYTQVHILEPDGIEWLAGSSFEKLTELERKKVIKYMNNKDPAFIFRMGMIFTQKSPNPPKIFESHYSPPTPPSLDTFFQALTDLQDSVLKKRHKKSLSKPLQPLFSHPPLTHPLPRTPHLPLSDPNPAQKASVPTNRCDTEEKDFSEERKNIGEDGGEVKEERSKRDGKRRKGDVEGKKGGFSEICCYCSISLRARIKVVNFCKHVYCLGCLTEYLEATTKAKIDEPQCLGQDCKMIICRELKILKKRYNCEFNFILYYEMINILNWYKRAALVILWCDTCKKIYTRNEKNTSAAKKCGVCNQMYVQQESLIDIVPRIFNLRSYEKFRAKYQTFLNFGAKIGRHQDKVVERITSSDSSD</sequence>
<evidence type="ECO:0000256" key="1">
    <source>
        <dbReference type="ARBA" id="ARBA00022723"/>
    </source>
</evidence>
<keyword evidence="1" id="KW-0479">Metal-binding</keyword>
<evidence type="ECO:0000313" key="5">
    <source>
        <dbReference type="EMBL" id="CAI2368833.1"/>
    </source>
</evidence>
<evidence type="ECO:0008006" key="7">
    <source>
        <dbReference type="Google" id="ProtNLM"/>
    </source>
</evidence>
<reference evidence="5" key="1">
    <citation type="submission" date="2023-07" db="EMBL/GenBank/DDBJ databases">
        <authorList>
            <consortium name="AG Swart"/>
            <person name="Singh M."/>
            <person name="Singh A."/>
            <person name="Seah K."/>
            <person name="Emmerich C."/>
        </authorList>
    </citation>
    <scope>NUCLEOTIDE SEQUENCE</scope>
    <source>
        <strain evidence="5">DP1</strain>
    </source>
</reference>
<name>A0AAD1XED8_EUPCR</name>
<evidence type="ECO:0000313" key="6">
    <source>
        <dbReference type="Proteomes" id="UP001295684"/>
    </source>
</evidence>
<keyword evidence="6" id="KW-1185">Reference proteome</keyword>
<proteinExistence type="predicted"/>